<comment type="caution">
    <text evidence="1">The sequence shown here is derived from an EMBL/GenBank/DDBJ whole genome shotgun (WGS) entry which is preliminary data.</text>
</comment>
<organism evidence="1 2">
    <name type="scientific">Thiohalocapsa halophila</name>
    <dbReference type="NCBI Taxonomy" id="69359"/>
    <lineage>
        <taxon>Bacteria</taxon>
        <taxon>Pseudomonadati</taxon>
        <taxon>Pseudomonadota</taxon>
        <taxon>Gammaproteobacteria</taxon>
        <taxon>Chromatiales</taxon>
        <taxon>Chromatiaceae</taxon>
        <taxon>Thiohalocapsa</taxon>
    </lineage>
</organism>
<dbReference type="NCBIfam" id="TIGR03054">
    <property type="entry name" value="photo_alph_chp1"/>
    <property type="match status" value="1"/>
</dbReference>
<dbReference type="Proteomes" id="UP000748752">
    <property type="component" value="Unassembled WGS sequence"/>
</dbReference>
<evidence type="ECO:0008006" key="3">
    <source>
        <dbReference type="Google" id="ProtNLM"/>
    </source>
</evidence>
<gene>
    <name evidence="1" type="ORF">CKO31_12600</name>
</gene>
<name>A0ABS1CI96_9GAMM</name>
<dbReference type="EMBL" id="NRRV01000028">
    <property type="protein sequence ID" value="MBK1631568.1"/>
    <property type="molecule type" value="Genomic_DNA"/>
</dbReference>
<accession>A0ABS1CI96</accession>
<evidence type="ECO:0000313" key="2">
    <source>
        <dbReference type="Proteomes" id="UP000748752"/>
    </source>
</evidence>
<dbReference type="InterPro" id="IPR017495">
    <property type="entry name" value="PuhC"/>
</dbReference>
<sequence length="139" mass="14757">MLIGAALLIGFVILSAAMVQITGVGGTQTPLPPVVESRELVFVDDGTGTTTVRIAGEDAKLAELESGIDGFVLGVMRGMVRERKAYDVPLDAPYVISLRGGGILLFEDPQTGRQIDLRAFGPTNTADFARLLRAEPQSQ</sequence>
<proteinExistence type="predicted"/>
<keyword evidence="2" id="KW-1185">Reference proteome</keyword>
<protein>
    <recommendedName>
        <fullName evidence="3">Phosphonoacetaldehyde hydrolase</fullName>
    </recommendedName>
</protein>
<reference evidence="1 2" key="1">
    <citation type="journal article" date="2020" name="Microorganisms">
        <title>Osmotic Adaptation and Compatible Solute Biosynthesis of Phototrophic Bacteria as Revealed from Genome Analyses.</title>
        <authorList>
            <person name="Imhoff J.F."/>
            <person name="Rahn T."/>
            <person name="Kunzel S."/>
            <person name="Keller A."/>
            <person name="Neulinger S.C."/>
        </authorList>
    </citation>
    <scope>NUCLEOTIDE SEQUENCE [LARGE SCALE GENOMIC DNA]</scope>
    <source>
        <strain evidence="1 2">DSM 6210</strain>
    </source>
</reference>
<evidence type="ECO:0000313" key="1">
    <source>
        <dbReference type="EMBL" id="MBK1631568.1"/>
    </source>
</evidence>